<gene>
    <name evidence="6" type="ORF">Aiant_24120</name>
</gene>
<evidence type="ECO:0000259" key="5">
    <source>
        <dbReference type="SMART" id="SM00060"/>
    </source>
</evidence>
<dbReference type="CDD" id="cd00063">
    <property type="entry name" value="FN3"/>
    <property type="match status" value="1"/>
</dbReference>
<evidence type="ECO:0000256" key="3">
    <source>
        <dbReference type="SAM" id="MobiDB-lite"/>
    </source>
</evidence>
<feature type="region of interest" description="Disordered" evidence="3">
    <location>
        <begin position="40"/>
        <end position="73"/>
    </location>
</feature>
<dbReference type="InterPro" id="IPR036116">
    <property type="entry name" value="FN3_sf"/>
</dbReference>
<keyword evidence="1" id="KW-0378">Hydrolase</keyword>
<keyword evidence="2" id="KW-0119">Carbohydrate metabolism</keyword>
<keyword evidence="1" id="KW-0326">Glycosidase</keyword>
<reference evidence="6 7" key="1">
    <citation type="submission" date="2020-08" db="EMBL/GenBank/DDBJ databases">
        <title>Whole genome shotgun sequence of Actinoplanes ianthinogenes NBRC 13996.</title>
        <authorList>
            <person name="Komaki H."/>
            <person name="Tamura T."/>
        </authorList>
    </citation>
    <scope>NUCLEOTIDE SEQUENCE [LARGE SCALE GENOMIC DNA]</scope>
    <source>
        <strain evidence="6 7">NBRC 13996</strain>
    </source>
</reference>
<feature type="compositionally biased region" description="Low complexity" evidence="3">
    <location>
        <begin position="46"/>
        <end position="68"/>
    </location>
</feature>
<dbReference type="SMART" id="SM00060">
    <property type="entry name" value="FN3"/>
    <property type="match status" value="1"/>
</dbReference>
<dbReference type="Pfam" id="PF00041">
    <property type="entry name" value="fn3"/>
    <property type="match status" value="1"/>
</dbReference>
<evidence type="ECO:0000256" key="2">
    <source>
        <dbReference type="ARBA" id="ARBA00023326"/>
    </source>
</evidence>
<feature type="signal peptide" evidence="4">
    <location>
        <begin position="1"/>
        <end position="19"/>
    </location>
</feature>
<evidence type="ECO:0000256" key="4">
    <source>
        <dbReference type="SAM" id="SignalP"/>
    </source>
</evidence>
<sequence>MLAGPLLLAACASSGTAQAAPSPSGTSPWIWSTAGSVAPSPTTSFAPRARPAAATLPPAVSPSATPTPNRSPACDAAAFRGGAINGVDVTPGTTSAMVTWFNPGGADLVQYRIIAVSQDLVAGAQPESPGWLTVTPGGCGWMSATVTGLVPGTPYVFSVDEVRTREGMDGTRAKTVARSGVVSTT</sequence>
<protein>
    <recommendedName>
        <fullName evidence="5">Fibronectin type-III domain-containing protein</fullName>
    </recommendedName>
</protein>
<dbReference type="Gene3D" id="2.60.40.10">
    <property type="entry name" value="Immunoglobulins"/>
    <property type="match status" value="1"/>
</dbReference>
<accession>A0ABM7LR95</accession>
<evidence type="ECO:0000313" key="7">
    <source>
        <dbReference type="Proteomes" id="UP000676967"/>
    </source>
</evidence>
<evidence type="ECO:0000256" key="1">
    <source>
        <dbReference type="ARBA" id="ARBA00023295"/>
    </source>
</evidence>
<name>A0ABM7LR95_9ACTN</name>
<keyword evidence="2" id="KW-0624">Polysaccharide degradation</keyword>
<evidence type="ECO:0000313" key="6">
    <source>
        <dbReference type="EMBL" id="BCJ41755.1"/>
    </source>
</evidence>
<feature type="chain" id="PRO_5046928737" description="Fibronectin type-III domain-containing protein" evidence="4">
    <location>
        <begin position="20"/>
        <end position="185"/>
    </location>
</feature>
<keyword evidence="4" id="KW-0732">Signal</keyword>
<dbReference type="EMBL" id="AP023356">
    <property type="protein sequence ID" value="BCJ41755.1"/>
    <property type="molecule type" value="Genomic_DNA"/>
</dbReference>
<proteinExistence type="predicted"/>
<dbReference type="SUPFAM" id="SSF49265">
    <property type="entry name" value="Fibronectin type III"/>
    <property type="match status" value="1"/>
</dbReference>
<dbReference type="Proteomes" id="UP000676967">
    <property type="component" value="Chromosome"/>
</dbReference>
<feature type="domain" description="Fibronectin type-III" evidence="5">
    <location>
        <begin position="81"/>
        <end position="167"/>
    </location>
</feature>
<dbReference type="InterPro" id="IPR013783">
    <property type="entry name" value="Ig-like_fold"/>
</dbReference>
<organism evidence="6 7">
    <name type="scientific">Actinoplanes ianthinogenes</name>
    <dbReference type="NCBI Taxonomy" id="122358"/>
    <lineage>
        <taxon>Bacteria</taxon>
        <taxon>Bacillati</taxon>
        <taxon>Actinomycetota</taxon>
        <taxon>Actinomycetes</taxon>
        <taxon>Micromonosporales</taxon>
        <taxon>Micromonosporaceae</taxon>
        <taxon>Actinoplanes</taxon>
    </lineage>
</organism>
<keyword evidence="7" id="KW-1185">Reference proteome</keyword>
<dbReference type="InterPro" id="IPR003961">
    <property type="entry name" value="FN3_dom"/>
</dbReference>